<feature type="signal peptide" evidence="1">
    <location>
        <begin position="1"/>
        <end position="22"/>
    </location>
</feature>
<evidence type="ECO:0008006" key="4">
    <source>
        <dbReference type="Google" id="ProtNLM"/>
    </source>
</evidence>
<sequence>MQLPSILALAFVIFASFTQVLGFHEIRFRNNCATKRFTPRWKAGFSGTSSGPSLAPQTTWSSFVPEKWVAGRAWGDDDKCNNADGTGCTLFECTFSNFGYNSTTSPLCLASIASSPQVGMSFSWINSGAGCQGGKRCSTASCLDTGGWLPPDSCNGCLSQCNTGGVDMLVTFCP</sequence>
<name>A0A5C3QPM3_9AGAR</name>
<evidence type="ECO:0000313" key="3">
    <source>
        <dbReference type="Proteomes" id="UP000305067"/>
    </source>
</evidence>
<keyword evidence="3" id="KW-1185">Reference proteome</keyword>
<dbReference type="SUPFAM" id="SSF49870">
    <property type="entry name" value="Osmotin, thaumatin-like protein"/>
    <property type="match status" value="1"/>
</dbReference>
<dbReference type="InterPro" id="IPR037176">
    <property type="entry name" value="Osmotin/thaumatin-like_sf"/>
</dbReference>
<dbReference type="Proteomes" id="UP000305067">
    <property type="component" value="Unassembled WGS sequence"/>
</dbReference>
<dbReference type="EMBL" id="ML178821">
    <property type="protein sequence ID" value="TFL02770.1"/>
    <property type="molecule type" value="Genomic_DNA"/>
</dbReference>
<evidence type="ECO:0000256" key="1">
    <source>
        <dbReference type="SAM" id="SignalP"/>
    </source>
</evidence>
<dbReference type="AlphaFoldDB" id="A0A5C3QPM3"/>
<dbReference type="OrthoDB" id="430315at2759"/>
<proteinExistence type="predicted"/>
<reference evidence="2 3" key="1">
    <citation type="journal article" date="2019" name="Nat. Ecol. Evol.">
        <title>Megaphylogeny resolves global patterns of mushroom evolution.</title>
        <authorList>
            <person name="Varga T."/>
            <person name="Krizsan K."/>
            <person name="Foldi C."/>
            <person name="Dima B."/>
            <person name="Sanchez-Garcia M."/>
            <person name="Sanchez-Ramirez S."/>
            <person name="Szollosi G.J."/>
            <person name="Szarkandi J.G."/>
            <person name="Papp V."/>
            <person name="Albert L."/>
            <person name="Andreopoulos W."/>
            <person name="Angelini C."/>
            <person name="Antonin V."/>
            <person name="Barry K.W."/>
            <person name="Bougher N.L."/>
            <person name="Buchanan P."/>
            <person name="Buyck B."/>
            <person name="Bense V."/>
            <person name="Catcheside P."/>
            <person name="Chovatia M."/>
            <person name="Cooper J."/>
            <person name="Damon W."/>
            <person name="Desjardin D."/>
            <person name="Finy P."/>
            <person name="Geml J."/>
            <person name="Haridas S."/>
            <person name="Hughes K."/>
            <person name="Justo A."/>
            <person name="Karasinski D."/>
            <person name="Kautmanova I."/>
            <person name="Kiss B."/>
            <person name="Kocsube S."/>
            <person name="Kotiranta H."/>
            <person name="LaButti K.M."/>
            <person name="Lechner B.E."/>
            <person name="Liimatainen K."/>
            <person name="Lipzen A."/>
            <person name="Lukacs Z."/>
            <person name="Mihaltcheva S."/>
            <person name="Morgado L.N."/>
            <person name="Niskanen T."/>
            <person name="Noordeloos M.E."/>
            <person name="Ohm R.A."/>
            <person name="Ortiz-Santana B."/>
            <person name="Ovrebo C."/>
            <person name="Racz N."/>
            <person name="Riley R."/>
            <person name="Savchenko A."/>
            <person name="Shiryaev A."/>
            <person name="Soop K."/>
            <person name="Spirin V."/>
            <person name="Szebenyi C."/>
            <person name="Tomsovsky M."/>
            <person name="Tulloss R.E."/>
            <person name="Uehling J."/>
            <person name="Grigoriev I.V."/>
            <person name="Vagvolgyi C."/>
            <person name="Papp T."/>
            <person name="Martin F.M."/>
            <person name="Miettinen O."/>
            <person name="Hibbett D.S."/>
            <person name="Nagy L.G."/>
        </authorList>
    </citation>
    <scope>NUCLEOTIDE SEQUENCE [LARGE SCALE GENOMIC DNA]</scope>
    <source>
        <strain evidence="2 3">CBS 309.79</strain>
    </source>
</reference>
<gene>
    <name evidence="2" type="ORF">BDV98DRAFT_581640</name>
</gene>
<protein>
    <recommendedName>
        <fullName evidence="4">Thaumatin</fullName>
    </recommendedName>
</protein>
<keyword evidence="1" id="KW-0732">Signal</keyword>
<feature type="chain" id="PRO_5022822966" description="Thaumatin" evidence="1">
    <location>
        <begin position="23"/>
        <end position="174"/>
    </location>
</feature>
<organism evidence="2 3">
    <name type="scientific">Pterulicium gracile</name>
    <dbReference type="NCBI Taxonomy" id="1884261"/>
    <lineage>
        <taxon>Eukaryota</taxon>
        <taxon>Fungi</taxon>
        <taxon>Dikarya</taxon>
        <taxon>Basidiomycota</taxon>
        <taxon>Agaricomycotina</taxon>
        <taxon>Agaricomycetes</taxon>
        <taxon>Agaricomycetidae</taxon>
        <taxon>Agaricales</taxon>
        <taxon>Pleurotineae</taxon>
        <taxon>Pterulaceae</taxon>
        <taxon>Pterulicium</taxon>
    </lineage>
</organism>
<evidence type="ECO:0000313" key="2">
    <source>
        <dbReference type="EMBL" id="TFL02770.1"/>
    </source>
</evidence>
<accession>A0A5C3QPM3</accession>